<accession>A0AAP0RXS1</accession>
<protein>
    <recommendedName>
        <fullName evidence="12">Protein kinase domain-containing protein</fullName>
    </recommendedName>
</protein>
<feature type="binding site" evidence="9">
    <location>
        <position position="662"/>
    </location>
    <ligand>
        <name>ATP</name>
        <dbReference type="ChEBI" id="CHEBI:30616"/>
    </ligand>
</feature>
<feature type="transmembrane region" description="Helical" evidence="10">
    <location>
        <begin position="560"/>
        <end position="586"/>
    </location>
</feature>
<keyword evidence="5" id="KW-0677">Repeat</keyword>
<dbReference type="GO" id="GO:0016020">
    <property type="term" value="C:membrane"/>
    <property type="evidence" value="ECO:0007669"/>
    <property type="project" value="UniProtKB-SubCell"/>
</dbReference>
<gene>
    <name evidence="13" type="ORF">L1049_015232</name>
</gene>
<organism evidence="13 14">
    <name type="scientific">Liquidambar formosana</name>
    <name type="common">Formosan gum</name>
    <dbReference type="NCBI Taxonomy" id="63359"/>
    <lineage>
        <taxon>Eukaryota</taxon>
        <taxon>Viridiplantae</taxon>
        <taxon>Streptophyta</taxon>
        <taxon>Embryophyta</taxon>
        <taxon>Tracheophyta</taxon>
        <taxon>Spermatophyta</taxon>
        <taxon>Magnoliopsida</taxon>
        <taxon>eudicotyledons</taxon>
        <taxon>Gunneridae</taxon>
        <taxon>Pentapetalae</taxon>
        <taxon>Saxifragales</taxon>
        <taxon>Altingiaceae</taxon>
        <taxon>Liquidambar</taxon>
    </lineage>
</organism>
<dbReference type="FunFam" id="3.80.10.10:FF:000542">
    <property type="entry name" value="Leucine-rich repeat protein kinase family protein"/>
    <property type="match status" value="1"/>
</dbReference>
<evidence type="ECO:0000256" key="1">
    <source>
        <dbReference type="ARBA" id="ARBA00004370"/>
    </source>
</evidence>
<feature type="domain" description="Protein kinase" evidence="12">
    <location>
        <begin position="634"/>
        <end position="725"/>
    </location>
</feature>
<dbReference type="SUPFAM" id="SSF52058">
    <property type="entry name" value="L domain-like"/>
    <property type="match status" value="2"/>
</dbReference>
<dbReference type="PANTHER" id="PTHR45974">
    <property type="entry name" value="RECEPTOR-LIKE PROTEIN 55"/>
    <property type="match status" value="1"/>
</dbReference>
<keyword evidence="9" id="KW-0067">ATP-binding</keyword>
<dbReference type="InterPro" id="IPR001611">
    <property type="entry name" value="Leu-rich_rpt"/>
</dbReference>
<evidence type="ECO:0000259" key="12">
    <source>
        <dbReference type="PROSITE" id="PS50011"/>
    </source>
</evidence>
<dbReference type="PANTHER" id="PTHR45974:SF266">
    <property type="entry name" value="LEUCINE-RICH REPEAT RECEPTOR PROTEIN KINASE HPCA1"/>
    <property type="match status" value="1"/>
</dbReference>
<reference evidence="13 14" key="1">
    <citation type="journal article" date="2024" name="Plant J.">
        <title>Genome sequences and population genomics reveal climatic adaptation and genomic divergence between two closely related sweetgum species.</title>
        <authorList>
            <person name="Xu W.Q."/>
            <person name="Ren C.Q."/>
            <person name="Zhang X.Y."/>
            <person name="Comes H.P."/>
            <person name="Liu X.H."/>
            <person name="Li Y.G."/>
            <person name="Kettle C.J."/>
            <person name="Jalonen R."/>
            <person name="Gaisberger H."/>
            <person name="Ma Y.Z."/>
            <person name="Qiu Y.X."/>
        </authorList>
    </citation>
    <scope>NUCLEOTIDE SEQUENCE [LARGE SCALE GENOMIC DNA]</scope>
    <source>
        <strain evidence="13">Hangzhou</strain>
    </source>
</reference>
<comment type="subcellular location">
    <subcellularLocation>
        <location evidence="1">Membrane</location>
    </subcellularLocation>
</comment>
<dbReference type="InterPro" id="IPR001245">
    <property type="entry name" value="Ser-Thr/Tyr_kinase_cat_dom"/>
</dbReference>
<evidence type="ECO:0000256" key="11">
    <source>
        <dbReference type="SAM" id="SignalP"/>
    </source>
</evidence>
<evidence type="ECO:0000256" key="7">
    <source>
        <dbReference type="ARBA" id="ARBA00023136"/>
    </source>
</evidence>
<keyword evidence="8" id="KW-0325">Glycoprotein</keyword>
<dbReference type="Pfam" id="PF00560">
    <property type="entry name" value="LRR_1"/>
    <property type="match status" value="1"/>
</dbReference>
<dbReference type="InterPro" id="IPR017441">
    <property type="entry name" value="Protein_kinase_ATP_BS"/>
</dbReference>
<dbReference type="InterPro" id="IPR032675">
    <property type="entry name" value="LRR_dom_sf"/>
</dbReference>
<feature type="chain" id="PRO_5042949105" description="Protein kinase domain-containing protein" evidence="11">
    <location>
        <begin position="24"/>
        <end position="725"/>
    </location>
</feature>
<dbReference type="PROSITE" id="PS00107">
    <property type="entry name" value="PROTEIN_KINASE_ATP"/>
    <property type="match status" value="1"/>
</dbReference>
<name>A0AAP0RXS1_LIQFO</name>
<keyword evidence="14" id="KW-1185">Reference proteome</keyword>
<sequence length="725" mass="79224">MGPTPRIQVCLLLLFFVQILAIAAETDNQDFVALTALEDMWQNSTPPTWVGSDPCGNGWDGIKCTKSRVTAITLPSMGLTGQLSGDIEGLSELQSLDLSYNKGLTGSLPSQIGSLTNLSNLILVGCSFSGLIPDMFGSLKQLTYLSLNSNRFIGKIPPSIGNLSNLYWLDLAENQLTGTIPVSNKVAPGLDMLVHARHFHFGKNQLSGTIPSQLFSSNMSLIHVLFEMNRLNGSIPSTLGLVQSLEVVRLDRNFLSGPVPSNLNNLTNVSQLFLSNNKLTGPVPNLTGMNLLHSVDMSNNSFDTSDVPQWFLTSQSLTTLIMEKTQLQGKVPEALFSLPNLQTVVLRNNQLNGTLDIGTSRSNYLQLIDLQANFIDDYRETESLNIELILVGNPVCEETNVPEKYCKVSQTNLIYSTDQNNCMPVLCSSGQISSPNCKCACPYSGTLVFRAPSFSDLKNSSRYISLEHSLMLSFQTDHLPVDSVSLSNLRTDPVNYLELRLEVFPYGQNYFNRSGILNIGFVMSNQTFKPPKYFGPFYFLGDEYGNFAEGSMTSNKSLNIGIIIGAAAGGSVLVLLLLLAVVYAFCQKRRAERATTENNPFASWDSNKGSGSIPQLKGARCFSFEVLNKCTDKFSEASELGSGGYGKVYKGTLSTGELVAIKRAQQGSTQGALEFKTEIELLSRVHHKNVVSLLGFCFDQGEQMLVYEYVPNGTLKDSLSGIHGS</sequence>
<dbReference type="GO" id="GO:0005524">
    <property type="term" value="F:ATP binding"/>
    <property type="evidence" value="ECO:0007669"/>
    <property type="project" value="UniProtKB-UniRule"/>
</dbReference>
<dbReference type="AlphaFoldDB" id="A0AAP0RXS1"/>
<proteinExistence type="predicted"/>
<keyword evidence="7 10" id="KW-0472">Membrane</keyword>
<keyword evidence="6 10" id="KW-1133">Transmembrane helix</keyword>
<dbReference type="Proteomes" id="UP001415857">
    <property type="component" value="Unassembled WGS sequence"/>
</dbReference>
<dbReference type="GO" id="GO:0004672">
    <property type="term" value="F:protein kinase activity"/>
    <property type="evidence" value="ECO:0007669"/>
    <property type="project" value="InterPro"/>
</dbReference>
<keyword evidence="9" id="KW-0547">Nucleotide-binding</keyword>
<comment type="caution">
    <text evidence="13">The sequence shown here is derived from an EMBL/GenBank/DDBJ whole genome shotgun (WGS) entry which is preliminary data.</text>
</comment>
<evidence type="ECO:0000256" key="3">
    <source>
        <dbReference type="ARBA" id="ARBA00022692"/>
    </source>
</evidence>
<dbReference type="Gene3D" id="3.30.200.20">
    <property type="entry name" value="Phosphorylase Kinase, domain 1"/>
    <property type="match status" value="1"/>
</dbReference>
<keyword evidence="3 10" id="KW-0812">Transmembrane</keyword>
<evidence type="ECO:0000256" key="2">
    <source>
        <dbReference type="ARBA" id="ARBA00022614"/>
    </source>
</evidence>
<dbReference type="EMBL" id="JBBPBK010000004">
    <property type="protein sequence ID" value="KAK9286827.1"/>
    <property type="molecule type" value="Genomic_DNA"/>
</dbReference>
<keyword evidence="2" id="KW-0433">Leucine-rich repeat</keyword>
<evidence type="ECO:0000313" key="14">
    <source>
        <dbReference type="Proteomes" id="UP001415857"/>
    </source>
</evidence>
<dbReference type="Gene3D" id="3.80.10.10">
    <property type="entry name" value="Ribonuclease Inhibitor"/>
    <property type="match status" value="3"/>
</dbReference>
<evidence type="ECO:0000256" key="9">
    <source>
        <dbReference type="PROSITE-ProRule" id="PRU10141"/>
    </source>
</evidence>
<evidence type="ECO:0000256" key="8">
    <source>
        <dbReference type="ARBA" id="ARBA00023180"/>
    </source>
</evidence>
<evidence type="ECO:0000256" key="4">
    <source>
        <dbReference type="ARBA" id="ARBA00022729"/>
    </source>
</evidence>
<dbReference type="InterPro" id="IPR011009">
    <property type="entry name" value="Kinase-like_dom_sf"/>
</dbReference>
<dbReference type="SUPFAM" id="SSF56112">
    <property type="entry name" value="Protein kinase-like (PK-like)"/>
    <property type="match status" value="1"/>
</dbReference>
<feature type="signal peptide" evidence="11">
    <location>
        <begin position="1"/>
        <end position="23"/>
    </location>
</feature>
<keyword evidence="4 11" id="KW-0732">Signal</keyword>
<dbReference type="PROSITE" id="PS50011">
    <property type="entry name" value="PROTEIN_KINASE_DOM"/>
    <property type="match status" value="1"/>
</dbReference>
<evidence type="ECO:0000313" key="13">
    <source>
        <dbReference type="EMBL" id="KAK9286827.1"/>
    </source>
</evidence>
<dbReference type="Pfam" id="PF07714">
    <property type="entry name" value="PK_Tyr_Ser-Thr"/>
    <property type="match status" value="1"/>
</dbReference>
<dbReference type="FunFam" id="3.80.10.10:FF:000363">
    <property type="entry name" value="Leucine-rich repeat family protein"/>
    <property type="match status" value="1"/>
</dbReference>
<evidence type="ECO:0000256" key="6">
    <source>
        <dbReference type="ARBA" id="ARBA00022989"/>
    </source>
</evidence>
<evidence type="ECO:0000256" key="5">
    <source>
        <dbReference type="ARBA" id="ARBA00022737"/>
    </source>
</evidence>
<dbReference type="FunFam" id="3.30.200.20:FF:000328">
    <property type="entry name" value="Leucine-rich repeat protein kinase family protein"/>
    <property type="match status" value="1"/>
</dbReference>
<dbReference type="InterPro" id="IPR000719">
    <property type="entry name" value="Prot_kinase_dom"/>
</dbReference>
<evidence type="ECO:0000256" key="10">
    <source>
        <dbReference type="SAM" id="Phobius"/>
    </source>
</evidence>
<dbReference type="Pfam" id="PF13855">
    <property type="entry name" value="LRR_8"/>
    <property type="match status" value="1"/>
</dbReference>